<keyword evidence="1" id="KW-0732">Signal</keyword>
<dbReference type="EMBL" id="JAUHJQ010000001">
    <property type="protein sequence ID" value="MDN4172309.1"/>
    <property type="molecule type" value="Genomic_DNA"/>
</dbReference>
<protein>
    <recommendedName>
        <fullName evidence="4">Fibronectin type III domain-containing protein</fullName>
    </recommendedName>
</protein>
<evidence type="ECO:0008006" key="4">
    <source>
        <dbReference type="Google" id="ProtNLM"/>
    </source>
</evidence>
<reference evidence="2" key="1">
    <citation type="submission" date="2023-06" db="EMBL/GenBank/DDBJ databases">
        <title>Draft genome sequence of Nocardioides sp. SOB77.</title>
        <authorList>
            <person name="Zhang G."/>
        </authorList>
    </citation>
    <scope>NUCLEOTIDE SEQUENCE</scope>
    <source>
        <strain evidence="2">SOB77</strain>
    </source>
</reference>
<gene>
    <name evidence="2" type="ORF">QWY28_05100</name>
</gene>
<feature type="signal peptide" evidence="1">
    <location>
        <begin position="1"/>
        <end position="26"/>
    </location>
</feature>
<sequence>MPTPRRLRGLVALPAAALLASLVTLAGPAAAPALAEPGCLSEAPSNQTRCDDTVPPETVLGGVAPAPQTDQAWVSSDRVQLTFGGRHTDGDTDPIAFECQFYPTRTAPAAWTACSSPATYAVPDETGPDLVPYTFRVRAVDAADHGLDATSLSGFDCLPIVCQRPTADLEDSDQSPASVQVRVDRTAPSGSARVNGLADEENPEWPMITSRTLQVVLGASGSQDRSPVGFSCTLNQAPVPCAAGTTDLRNLPPGDQRFEAVARDAAGNVDPSPAVVKFSVPRNLTARKNSGWKVVRQGGYFGEDFLQTTKVGALVSAPGTNVRELRLIAPRGPKLGKVEVKIGQSIWRTVNLKGATYERFHVYQVRDQFDPLVSGTIQVRAKKIGRGESVRIDAVLAH</sequence>
<keyword evidence="3" id="KW-1185">Reference proteome</keyword>
<evidence type="ECO:0000313" key="2">
    <source>
        <dbReference type="EMBL" id="MDN4172309.1"/>
    </source>
</evidence>
<comment type="caution">
    <text evidence="2">The sequence shown here is derived from an EMBL/GenBank/DDBJ whole genome shotgun (WGS) entry which is preliminary data.</text>
</comment>
<evidence type="ECO:0000256" key="1">
    <source>
        <dbReference type="SAM" id="SignalP"/>
    </source>
</evidence>
<feature type="chain" id="PRO_5045880667" description="Fibronectin type III domain-containing protein" evidence="1">
    <location>
        <begin position="27"/>
        <end position="398"/>
    </location>
</feature>
<dbReference type="RefSeq" id="WP_300951201.1">
    <property type="nucleotide sequence ID" value="NZ_JAUHJQ010000001.1"/>
</dbReference>
<name>A0ABT8FC90_9ACTN</name>
<organism evidence="2 3">
    <name type="scientific">Nocardioides oceani</name>
    <dbReference type="NCBI Taxonomy" id="3058369"/>
    <lineage>
        <taxon>Bacteria</taxon>
        <taxon>Bacillati</taxon>
        <taxon>Actinomycetota</taxon>
        <taxon>Actinomycetes</taxon>
        <taxon>Propionibacteriales</taxon>
        <taxon>Nocardioidaceae</taxon>
        <taxon>Nocardioides</taxon>
    </lineage>
</organism>
<dbReference type="Proteomes" id="UP001168620">
    <property type="component" value="Unassembled WGS sequence"/>
</dbReference>
<proteinExistence type="predicted"/>
<accession>A0ABT8FC90</accession>
<evidence type="ECO:0000313" key="3">
    <source>
        <dbReference type="Proteomes" id="UP001168620"/>
    </source>
</evidence>